<reference evidence="13 14" key="1">
    <citation type="submission" date="2017-07" db="EMBL/GenBank/DDBJ databases">
        <title>An improved, manually edited Actinidia chinensis var. chinensis (kiwifruit) genome highlights the challenges associated with draft genomes and gene prediction in plants.</title>
        <authorList>
            <person name="Pilkington S."/>
            <person name="Crowhurst R."/>
            <person name="Hilario E."/>
            <person name="Nardozza S."/>
            <person name="Fraser L."/>
            <person name="Peng Y."/>
            <person name="Gunaseelan K."/>
            <person name="Simpson R."/>
            <person name="Tahir J."/>
            <person name="Deroles S."/>
            <person name="Templeton K."/>
            <person name="Luo Z."/>
            <person name="Davy M."/>
            <person name="Cheng C."/>
            <person name="Mcneilage M."/>
            <person name="Scaglione D."/>
            <person name="Liu Y."/>
            <person name="Zhang Q."/>
            <person name="Datson P."/>
            <person name="De Silva N."/>
            <person name="Gardiner S."/>
            <person name="Bassett H."/>
            <person name="Chagne D."/>
            <person name="Mccallum J."/>
            <person name="Dzierzon H."/>
            <person name="Deng C."/>
            <person name="Wang Y.-Y."/>
            <person name="Barron N."/>
            <person name="Manako K."/>
            <person name="Bowen J."/>
            <person name="Foster T."/>
            <person name="Erridge Z."/>
            <person name="Tiffin H."/>
            <person name="Waite C."/>
            <person name="Davies K."/>
            <person name="Grierson E."/>
            <person name="Laing W."/>
            <person name="Kirk R."/>
            <person name="Chen X."/>
            <person name="Wood M."/>
            <person name="Montefiori M."/>
            <person name="Brummell D."/>
            <person name="Schwinn K."/>
            <person name="Catanach A."/>
            <person name="Fullerton C."/>
            <person name="Li D."/>
            <person name="Meiyalaghan S."/>
            <person name="Nieuwenhuizen N."/>
            <person name="Read N."/>
            <person name="Prakash R."/>
            <person name="Hunter D."/>
            <person name="Zhang H."/>
            <person name="Mckenzie M."/>
            <person name="Knabel M."/>
            <person name="Harris A."/>
            <person name="Allan A."/>
            <person name="Chen A."/>
            <person name="Janssen B."/>
            <person name="Plunkett B."/>
            <person name="Dwamena C."/>
            <person name="Voogd C."/>
            <person name="Leif D."/>
            <person name="Lafferty D."/>
            <person name="Souleyre E."/>
            <person name="Varkonyi-Gasic E."/>
            <person name="Gambi F."/>
            <person name="Hanley J."/>
            <person name="Yao J.-L."/>
            <person name="Cheung J."/>
            <person name="David K."/>
            <person name="Warren B."/>
            <person name="Marsh K."/>
            <person name="Snowden K."/>
            <person name="Lin-Wang K."/>
            <person name="Brian L."/>
            <person name="Martinez-Sanchez M."/>
            <person name="Wang M."/>
            <person name="Ileperuma N."/>
            <person name="Macnee N."/>
            <person name="Campin R."/>
            <person name="Mcatee P."/>
            <person name="Drummond R."/>
            <person name="Espley R."/>
            <person name="Ireland H."/>
            <person name="Wu R."/>
            <person name="Atkinson R."/>
            <person name="Karunairetnam S."/>
            <person name="Bulley S."/>
            <person name="Chunkath S."/>
            <person name="Hanley Z."/>
            <person name="Storey R."/>
            <person name="Thrimawithana A."/>
            <person name="Thomson S."/>
            <person name="David C."/>
            <person name="Testolin R."/>
        </authorList>
    </citation>
    <scope>NUCLEOTIDE SEQUENCE [LARGE SCALE GENOMIC DNA]</scope>
    <source>
        <strain evidence="14">cv. Red5</strain>
        <tissue evidence="13">Young leaf</tissue>
    </source>
</reference>
<evidence type="ECO:0000256" key="5">
    <source>
        <dbReference type="ARBA" id="ARBA00023159"/>
    </source>
</evidence>
<keyword evidence="6" id="KW-0804">Transcription</keyword>
<dbReference type="InterPro" id="IPR046829">
    <property type="entry name" value="Calmod_bind_C"/>
</dbReference>
<protein>
    <submittedName>
        <fullName evidence="13">Calmodulin-binding protein 60 A like</fullName>
    </submittedName>
</protein>
<dbReference type="PANTHER" id="PTHR31713">
    <property type="entry name" value="OS02G0177800 PROTEIN"/>
    <property type="match status" value="1"/>
</dbReference>
<dbReference type="InterPro" id="IPR046831">
    <property type="entry name" value="Calmodulin_bind_N"/>
</dbReference>
<evidence type="ECO:0000256" key="2">
    <source>
        <dbReference type="ARBA" id="ARBA00007214"/>
    </source>
</evidence>
<feature type="domain" description="Calmodulin binding protein central" evidence="11">
    <location>
        <begin position="337"/>
        <end position="402"/>
    </location>
</feature>
<dbReference type="Pfam" id="PF07887">
    <property type="entry name" value="Calmodulin_bind"/>
    <property type="match status" value="1"/>
</dbReference>
<evidence type="ECO:0000256" key="3">
    <source>
        <dbReference type="ARBA" id="ARBA00023015"/>
    </source>
</evidence>
<dbReference type="EMBL" id="NKQK01000023">
    <property type="protein sequence ID" value="PSR95856.1"/>
    <property type="molecule type" value="Genomic_DNA"/>
</dbReference>
<comment type="similarity">
    <text evidence="2">Belongs to the plant ACBP60 protein family.</text>
</comment>
<dbReference type="PANTHER" id="PTHR31713:SF14">
    <property type="entry name" value="CALMODULIN-BINDING PROTEIN 60 A"/>
    <property type="match status" value="1"/>
</dbReference>
<comment type="subcellular location">
    <subcellularLocation>
        <location evidence="1">Nucleus</location>
    </subcellularLocation>
</comment>
<evidence type="ECO:0000256" key="9">
    <source>
        <dbReference type="SAM" id="SignalP"/>
    </source>
</evidence>
<evidence type="ECO:0000256" key="4">
    <source>
        <dbReference type="ARBA" id="ARBA00023125"/>
    </source>
</evidence>
<dbReference type="InterPro" id="IPR046830">
    <property type="entry name" value="Calmod_bind_M"/>
</dbReference>
<sequence length="639" mass="72196">MRGLQGNLIIFFFLVSMQKMENQLELAVLCEIKHVIEPLLETLSPRGIPQLADSHVGPEGNGNSSNGSTTAVSVSKEELGWLVIRIIERVMPLFADRVQEVIKEKIPSVVEMIWTRKNQNSGDRGNSSEPRNLELKFLNKLALHVLTGGHIKGEDGSSIKIALIDVVTGDVVKSGPEASAKLEIGVLRLDPDGDEGHDWTPEEFKLNIVTERKENLRKNASVKLKEGMGLIGEISFPNRSSWTKKCQLRLEARIDSTFNGSRVKEAKSEPFTLEDCRNKRDKKHDLPFLSDEVWRLIHIARSGIRVKRLHEKNIKTVKDFLKKFFLDRDKKHDLPFLSDEVWRLIHIARSGIRVKRLHEKNIKTVKDFLKKFFLDREGLQDILGKGMSDKVLIETVEHGLKCKLDDRYIYYHPGSQSITGVVFNDVGQVMGRRFEFHFVPVANLSENEKAEAQKLVVSAFEHWGHVMTYDESSSNSLQSPSVHNVGASHIVAGTDDPQPSMAPMVITSDWNAAYDPQPIPSYLGTISASDSIGMENLYSHISSEGRFHNVFESSESTFLESWFGDYNTWEAYHFDEPCAGQQTAENGSLWTGADQAVPVDNAQSRRGSKMGHALIYALIFSLRIQVVYSECVRKRQRLY</sequence>
<dbReference type="InterPro" id="IPR012416">
    <property type="entry name" value="CBP60"/>
</dbReference>
<dbReference type="InParanoid" id="A0A2R6PS18"/>
<evidence type="ECO:0000256" key="6">
    <source>
        <dbReference type="ARBA" id="ARBA00023163"/>
    </source>
</evidence>
<dbReference type="Pfam" id="PF20451">
    <property type="entry name" value="Calmod_bind_M"/>
    <property type="match status" value="2"/>
</dbReference>
<evidence type="ECO:0000313" key="13">
    <source>
        <dbReference type="EMBL" id="PSR95856.1"/>
    </source>
</evidence>
<feature type="domain" description="Calmodulin binding protein C-terminal" evidence="12">
    <location>
        <begin position="407"/>
        <end position="467"/>
    </location>
</feature>
<evidence type="ECO:0000259" key="11">
    <source>
        <dbReference type="Pfam" id="PF20451"/>
    </source>
</evidence>
<dbReference type="STRING" id="1590841.A0A2R6PS18"/>
<keyword evidence="4" id="KW-0238">DNA-binding</keyword>
<keyword evidence="7" id="KW-0539">Nucleus</keyword>
<reference evidence="14" key="2">
    <citation type="journal article" date="2018" name="BMC Genomics">
        <title>A manually annotated Actinidia chinensis var. chinensis (kiwifruit) genome highlights the challenges associated with draft genomes and gene prediction in plants.</title>
        <authorList>
            <person name="Pilkington S.M."/>
            <person name="Crowhurst R."/>
            <person name="Hilario E."/>
            <person name="Nardozza S."/>
            <person name="Fraser L."/>
            <person name="Peng Y."/>
            <person name="Gunaseelan K."/>
            <person name="Simpson R."/>
            <person name="Tahir J."/>
            <person name="Deroles S.C."/>
            <person name="Templeton K."/>
            <person name="Luo Z."/>
            <person name="Davy M."/>
            <person name="Cheng C."/>
            <person name="McNeilage M."/>
            <person name="Scaglione D."/>
            <person name="Liu Y."/>
            <person name="Zhang Q."/>
            <person name="Datson P."/>
            <person name="De Silva N."/>
            <person name="Gardiner S.E."/>
            <person name="Bassett H."/>
            <person name="Chagne D."/>
            <person name="McCallum J."/>
            <person name="Dzierzon H."/>
            <person name="Deng C."/>
            <person name="Wang Y.Y."/>
            <person name="Barron L."/>
            <person name="Manako K."/>
            <person name="Bowen J."/>
            <person name="Foster T.M."/>
            <person name="Erridge Z.A."/>
            <person name="Tiffin H."/>
            <person name="Waite C.N."/>
            <person name="Davies K.M."/>
            <person name="Grierson E.P."/>
            <person name="Laing W.A."/>
            <person name="Kirk R."/>
            <person name="Chen X."/>
            <person name="Wood M."/>
            <person name="Montefiori M."/>
            <person name="Brummell D.A."/>
            <person name="Schwinn K.E."/>
            <person name="Catanach A."/>
            <person name="Fullerton C."/>
            <person name="Li D."/>
            <person name="Meiyalaghan S."/>
            <person name="Nieuwenhuizen N."/>
            <person name="Read N."/>
            <person name="Prakash R."/>
            <person name="Hunter D."/>
            <person name="Zhang H."/>
            <person name="McKenzie M."/>
            <person name="Knabel M."/>
            <person name="Harris A."/>
            <person name="Allan A.C."/>
            <person name="Gleave A."/>
            <person name="Chen A."/>
            <person name="Janssen B.J."/>
            <person name="Plunkett B."/>
            <person name="Ampomah-Dwamena C."/>
            <person name="Voogd C."/>
            <person name="Leif D."/>
            <person name="Lafferty D."/>
            <person name="Souleyre E.J.F."/>
            <person name="Varkonyi-Gasic E."/>
            <person name="Gambi F."/>
            <person name="Hanley J."/>
            <person name="Yao J.L."/>
            <person name="Cheung J."/>
            <person name="David K.M."/>
            <person name="Warren B."/>
            <person name="Marsh K."/>
            <person name="Snowden K.C."/>
            <person name="Lin-Wang K."/>
            <person name="Brian L."/>
            <person name="Martinez-Sanchez M."/>
            <person name="Wang M."/>
            <person name="Ileperuma N."/>
            <person name="Macnee N."/>
            <person name="Campin R."/>
            <person name="McAtee P."/>
            <person name="Drummond R.S.M."/>
            <person name="Espley R.V."/>
            <person name="Ireland H.S."/>
            <person name="Wu R."/>
            <person name="Atkinson R.G."/>
            <person name="Karunairetnam S."/>
            <person name="Bulley S."/>
            <person name="Chunkath S."/>
            <person name="Hanley Z."/>
            <person name="Storey R."/>
            <person name="Thrimawithana A.H."/>
            <person name="Thomson S."/>
            <person name="David C."/>
            <person name="Testolin R."/>
            <person name="Huang H."/>
            <person name="Hellens R.P."/>
            <person name="Schaffer R.J."/>
        </authorList>
    </citation>
    <scope>NUCLEOTIDE SEQUENCE [LARGE SCALE GENOMIC DNA]</scope>
    <source>
        <strain evidence="14">cv. Red5</strain>
    </source>
</reference>
<dbReference type="AlphaFoldDB" id="A0A2R6PS18"/>
<gene>
    <name evidence="13" type="ORF">CEY00_Acc21989</name>
</gene>
<name>A0A2R6PS18_ACTCC</name>
<dbReference type="OrthoDB" id="899842at2759"/>
<evidence type="ECO:0000259" key="12">
    <source>
        <dbReference type="Pfam" id="PF20452"/>
    </source>
</evidence>
<evidence type="ECO:0000313" key="14">
    <source>
        <dbReference type="Proteomes" id="UP000241394"/>
    </source>
</evidence>
<evidence type="ECO:0000259" key="10">
    <source>
        <dbReference type="Pfam" id="PF07887"/>
    </source>
</evidence>
<evidence type="ECO:0000256" key="8">
    <source>
        <dbReference type="SAM" id="MobiDB-lite"/>
    </source>
</evidence>
<dbReference type="GO" id="GO:0080142">
    <property type="term" value="P:regulation of salicylic acid biosynthetic process"/>
    <property type="evidence" value="ECO:0007669"/>
    <property type="project" value="TreeGrafter"/>
</dbReference>
<dbReference type="Pfam" id="PF20452">
    <property type="entry name" value="Calmod_bind_C"/>
    <property type="match status" value="1"/>
</dbReference>
<feature type="region of interest" description="Disordered" evidence="8">
    <location>
        <begin position="50"/>
        <end position="71"/>
    </location>
</feature>
<dbReference type="GO" id="GO:0003700">
    <property type="term" value="F:DNA-binding transcription factor activity"/>
    <property type="evidence" value="ECO:0007669"/>
    <property type="project" value="TreeGrafter"/>
</dbReference>
<evidence type="ECO:0000256" key="7">
    <source>
        <dbReference type="ARBA" id="ARBA00023242"/>
    </source>
</evidence>
<feature type="chain" id="PRO_5015322628" evidence="9">
    <location>
        <begin position="23"/>
        <end position="639"/>
    </location>
</feature>
<comment type="caution">
    <text evidence="13">The sequence shown here is derived from an EMBL/GenBank/DDBJ whole genome shotgun (WGS) entry which is preliminary data.</text>
</comment>
<feature type="signal peptide" evidence="9">
    <location>
        <begin position="1"/>
        <end position="22"/>
    </location>
</feature>
<feature type="domain" description="Calmodulin binding protein central" evidence="11">
    <location>
        <begin position="289"/>
        <end position="330"/>
    </location>
</feature>
<dbReference type="GO" id="GO:0043565">
    <property type="term" value="F:sequence-specific DNA binding"/>
    <property type="evidence" value="ECO:0007669"/>
    <property type="project" value="TreeGrafter"/>
</dbReference>
<dbReference type="Proteomes" id="UP000241394">
    <property type="component" value="Chromosome LG23"/>
</dbReference>
<keyword evidence="3" id="KW-0805">Transcription regulation</keyword>
<keyword evidence="5" id="KW-0010">Activator</keyword>
<keyword evidence="9" id="KW-0732">Signal</keyword>
<evidence type="ECO:0000256" key="1">
    <source>
        <dbReference type="ARBA" id="ARBA00004123"/>
    </source>
</evidence>
<dbReference type="Gramene" id="PSR95856">
    <property type="protein sequence ID" value="PSR95856"/>
    <property type="gene ID" value="CEY00_Acc21989"/>
</dbReference>
<organism evidence="13 14">
    <name type="scientific">Actinidia chinensis var. chinensis</name>
    <name type="common">Chinese soft-hair kiwi</name>
    <dbReference type="NCBI Taxonomy" id="1590841"/>
    <lineage>
        <taxon>Eukaryota</taxon>
        <taxon>Viridiplantae</taxon>
        <taxon>Streptophyta</taxon>
        <taxon>Embryophyta</taxon>
        <taxon>Tracheophyta</taxon>
        <taxon>Spermatophyta</taxon>
        <taxon>Magnoliopsida</taxon>
        <taxon>eudicotyledons</taxon>
        <taxon>Gunneridae</taxon>
        <taxon>Pentapetalae</taxon>
        <taxon>asterids</taxon>
        <taxon>Ericales</taxon>
        <taxon>Actinidiaceae</taxon>
        <taxon>Actinidia</taxon>
    </lineage>
</organism>
<keyword evidence="14" id="KW-1185">Reference proteome</keyword>
<dbReference type="GO" id="GO:0005516">
    <property type="term" value="F:calmodulin binding"/>
    <property type="evidence" value="ECO:0007669"/>
    <property type="project" value="InterPro"/>
</dbReference>
<proteinExistence type="inferred from homology"/>
<dbReference type="GO" id="GO:0005634">
    <property type="term" value="C:nucleus"/>
    <property type="evidence" value="ECO:0007669"/>
    <property type="project" value="UniProtKB-SubCell"/>
</dbReference>
<accession>A0A2R6PS18</accession>
<feature type="domain" description="Calmodulin binding protein-like N-terminal" evidence="10">
    <location>
        <begin position="133"/>
        <end position="275"/>
    </location>
</feature>